<evidence type="ECO:0000256" key="4">
    <source>
        <dbReference type="ARBA" id="ARBA00022989"/>
    </source>
</evidence>
<evidence type="ECO:0000313" key="8">
    <source>
        <dbReference type="EMBL" id="WZJ23015.1"/>
    </source>
</evidence>
<gene>
    <name evidence="8" type="primary">hflC</name>
    <name evidence="8" type="ORF">AADV58_07665</name>
</gene>
<dbReference type="NCBIfam" id="TIGR01932">
    <property type="entry name" value="hflC"/>
    <property type="match status" value="1"/>
</dbReference>
<dbReference type="Gene3D" id="3.30.479.30">
    <property type="entry name" value="Band 7 domain"/>
    <property type="match status" value="1"/>
</dbReference>
<dbReference type="RefSeq" id="WP_028995940.1">
    <property type="nucleotide sequence ID" value="NZ_CP151406.1"/>
</dbReference>
<comment type="subcellular location">
    <subcellularLocation>
        <location evidence="1">Membrane</location>
        <topology evidence="1">Single-pass membrane protein</topology>
    </subcellularLocation>
</comment>
<protein>
    <recommendedName>
        <fullName evidence="6">Protein HflC</fullName>
    </recommendedName>
</protein>
<keyword evidence="8" id="KW-0645">Protease</keyword>
<keyword evidence="3" id="KW-0812">Transmembrane</keyword>
<dbReference type="CDD" id="cd03405">
    <property type="entry name" value="SPFH_HflC"/>
    <property type="match status" value="1"/>
</dbReference>
<comment type="function">
    <text evidence="6">HflC and HflK could regulate a protease.</text>
</comment>
<dbReference type="InterPro" id="IPR036013">
    <property type="entry name" value="Band_7/SPFH_dom_sf"/>
</dbReference>
<dbReference type="PANTHER" id="PTHR42911">
    <property type="entry name" value="MODULATOR OF FTSH PROTEASE HFLC"/>
    <property type="match status" value="1"/>
</dbReference>
<dbReference type="Pfam" id="PF01145">
    <property type="entry name" value="Band_7"/>
    <property type="match status" value="1"/>
</dbReference>
<reference evidence="8 9" key="1">
    <citation type="submission" date="2024-04" db="EMBL/GenBank/DDBJ databases">
        <title>Dissimilatory iodate-reducing microorganisms contribute to the enrichment of iodine in groundwater.</title>
        <authorList>
            <person name="Jiang Z."/>
        </authorList>
    </citation>
    <scope>NUCLEOTIDE SEQUENCE [LARGE SCALE GENOMIC DNA]</scope>
    <source>
        <strain evidence="8 9">NCP973</strain>
    </source>
</reference>
<evidence type="ECO:0000259" key="7">
    <source>
        <dbReference type="SMART" id="SM00244"/>
    </source>
</evidence>
<evidence type="ECO:0000256" key="1">
    <source>
        <dbReference type="ARBA" id="ARBA00004167"/>
    </source>
</evidence>
<dbReference type="SMART" id="SM00244">
    <property type="entry name" value="PHB"/>
    <property type="match status" value="1"/>
</dbReference>
<feature type="domain" description="Band 7" evidence="7">
    <location>
        <begin position="21"/>
        <end position="185"/>
    </location>
</feature>
<dbReference type="PRINTS" id="PR00721">
    <property type="entry name" value="STOMATIN"/>
</dbReference>
<keyword evidence="5" id="KW-0472">Membrane</keyword>
<dbReference type="InterPro" id="IPR001107">
    <property type="entry name" value="Band_7"/>
</dbReference>
<dbReference type="Proteomes" id="UP001479520">
    <property type="component" value="Chromosome"/>
</dbReference>
<sequence>MSSRLNVLGGIVALILVVLSMSVFTVDQRQYALVFQLGEVKRAITEPGLNFKIPMIQNVRFFDRRILTLDSADPERFITSEKKNVLVDSYIKWRIVDPNLYYISVGGDETRARTRLSQTVNAGLREEFGKRLVNDVISGERDKIMNQMREKADIDARRIGVQIVDVRLKRVELPDEVSGAVYSRMEAERKRVANELRSEGAAEAEKIRADADRQREVIIAEAYREAQKVKGEGDAKAAATYAEAFGKSPEFYAFYRSLEAYRNSFANKSDVLVVEPNSDFFKYMKNIGR</sequence>
<dbReference type="InterPro" id="IPR010200">
    <property type="entry name" value="HflC"/>
</dbReference>
<organism evidence="8 9">
    <name type="scientific">Azonexus hydrophilus</name>
    <dbReference type="NCBI Taxonomy" id="418702"/>
    <lineage>
        <taxon>Bacteria</taxon>
        <taxon>Pseudomonadati</taxon>
        <taxon>Pseudomonadota</taxon>
        <taxon>Betaproteobacteria</taxon>
        <taxon>Rhodocyclales</taxon>
        <taxon>Azonexaceae</taxon>
        <taxon>Azonexus</taxon>
    </lineage>
</organism>
<evidence type="ECO:0000256" key="6">
    <source>
        <dbReference type="PIRNR" id="PIRNR005651"/>
    </source>
</evidence>
<dbReference type="EMBL" id="CP151406">
    <property type="protein sequence ID" value="WZJ23015.1"/>
    <property type="molecule type" value="Genomic_DNA"/>
</dbReference>
<name>A0ABZ2XKA7_9RHOO</name>
<accession>A0ABZ2XKA7</accession>
<keyword evidence="4" id="KW-1133">Transmembrane helix</keyword>
<dbReference type="PIRSF" id="PIRSF005651">
    <property type="entry name" value="HflC"/>
    <property type="match status" value="1"/>
</dbReference>
<evidence type="ECO:0000256" key="3">
    <source>
        <dbReference type="ARBA" id="ARBA00022692"/>
    </source>
</evidence>
<dbReference type="PANTHER" id="PTHR42911:SF1">
    <property type="entry name" value="MODULATOR OF FTSH PROTEASE HFLC"/>
    <property type="match status" value="1"/>
</dbReference>
<dbReference type="SUPFAM" id="SSF117892">
    <property type="entry name" value="Band 7/SPFH domain"/>
    <property type="match status" value="1"/>
</dbReference>
<dbReference type="GO" id="GO:0008233">
    <property type="term" value="F:peptidase activity"/>
    <property type="evidence" value="ECO:0007669"/>
    <property type="project" value="UniProtKB-KW"/>
</dbReference>
<dbReference type="GO" id="GO:0006508">
    <property type="term" value="P:proteolysis"/>
    <property type="evidence" value="ECO:0007669"/>
    <property type="project" value="UniProtKB-KW"/>
</dbReference>
<proteinExistence type="inferred from homology"/>
<keyword evidence="9" id="KW-1185">Reference proteome</keyword>
<evidence type="ECO:0000256" key="5">
    <source>
        <dbReference type="ARBA" id="ARBA00023136"/>
    </source>
</evidence>
<keyword evidence="8" id="KW-0378">Hydrolase</keyword>
<evidence type="ECO:0000313" key="9">
    <source>
        <dbReference type="Proteomes" id="UP001479520"/>
    </source>
</evidence>
<dbReference type="InterPro" id="IPR001972">
    <property type="entry name" value="Stomatin_HflK_fam"/>
</dbReference>
<evidence type="ECO:0000256" key="2">
    <source>
        <dbReference type="ARBA" id="ARBA00007862"/>
    </source>
</evidence>
<comment type="similarity">
    <text evidence="2 6">Belongs to the band 7/mec-2 family. HflC subfamily.</text>
</comment>